<dbReference type="NCBIfam" id="NF007621">
    <property type="entry name" value="PRK10276.1"/>
    <property type="match status" value="1"/>
</dbReference>
<dbReference type="Pfam" id="PF00717">
    <property type="entry name" value="Peptidase_S24"/>
    <property type="match status" value="1"/>
</dbReference>
<evidence type="ECO:0000313" key="2">
    <source>
        <dbReference type="EMBL" id="GIU40914.1"/>
    </source>
</evidence>
<gene>
    <name evidence="2" type="primary">rulA</name>
    <name evidence="2" type="ORF">TUM3794_19990</name>
</gene>
<comment type="caution">
    <text evidence="2">The sequence shown here is derived from an EMBL/GenBank/DDBJ whole genome shotgun (WGS) entry which is preliminary data.</text>
</comment>
<evidence type="ECO:0000259" key="1">
    <source>
        <dbReference type="Pfam" id="PF00717"/>
    </source>
</evidence>
<dbReference type="InterPro" id="IPR015927">
    <property type="entry name" value="Peptidase_S24_S26A/B/C"/>
</dbReference>
<dbReference type="Proteomes" id="UP000773469">
    <property type="component" value="Unassembled WGS sequence"/>
</dbReference>
<dbReference type="RefSeq" id="WP_220756882.1">
    <property type="nucleotide sequence ID" value="NZ_BPEU01000013.1"/>
</dbReference>
<feature type="domain" description="Peptidase S24/S26A/S26B/S26C" evidence="1">
    <location>
        <begin position="13"/>
        <end position="120"/>
    </location>
</feature>
<dbReference type="InterPro" id="IPR050077">
    <property type="entry name" value="LexA_repressor"/>
</dbReference>
<keyword evidence="3" id="KW-1185">Reference proteome</keyword>
<accession>A0ABQ4P176</accession>
<dbReference type="SUPFAM" id="SSF51306">
    <property type="entry name" value="LexA/Signal peptidase"/>
    <property type="match status" value="1"/>
</dbReference>
<dbReference type="CDD" id="cd06529">
    <property type="entry name" value="S24_LexA-like"/>
    <property type="match status" value="1"/>
</dbReference>
<protein>
    <submittedName>
        <fullName evidence="2">DNA polymerase V</fullName>
    </submittedName>
</protein>
<dbReference type="PANTHER" id="PTHR33516:SF2">
    <property type="entry name" value="LEXA REPRESSOR-RELATED"/>
    <property type="match status" value="1"/>
</dbReference>
<dbReference type="PANTHER" id="PTHR33516">
    <property type="entry name" value="LEXA REPRESSOR"/>
    <property type="match status" value="1"/>
</dbReference>
<reference evidence="2 3" key="1">
    <citation type="submission" date="2021-05" db="EMBL/GenBank/DDBJ databases">
        <title>Molecular characterization for Shewanella algae harboring chromosomal blaOXA-55-like strains isolated from clinical and environment sample.</title>
        <authorList>
            <person name="Ohama Y."/>
            <person name="Aoki K."/>
            <person name="Harada S."/>
            <person name="Moriya K."/>
            <person name="Ishii Y."/>
            <person name="Tateda K."/>
        </authorList>
    </citation>
    <scope>NUCLEOTIDE SEQUENCE [LARGE SCALE GENOMIC DNA]</scope>
    <source>
        <strain evidence="2 3">MBTL60-118</strain>
    </source>
</reference>
<dbReference type="InterPro" id="IPR039418">
    <property type="entry name" value="LexA-like"/>
</dbReference>
<dbReference type="InterPro" id="IPR036286">
    <property type="entry name" value="LexA/Signal_pep-like_sf"/>
</dbReference>
<organism evidence="2 3">
    <name type="scientific">Shewanella colwelliana</name>
    <name type="common">Alteromonas colwelliana</name>
    <dbReference type="NCBI Taxonomy" id="23"/>
    <lineage>
        <taxon>Bacteria</taxon>
        <taxon>Pseudomonadati</taxon>
        <taxon>Pseudomonadota</taxon>
        <taxon>Gammaproteobacteria</taxon>
        <taxon>Alteromonadales</taxon>
        <taxon>Shewanellaceae</taxon>
        <taxon>Shewanella</taxon>
    </lineage>
</organism>
<evidence type="ECO:0000313" key="3">
    <source>
        <dbReference type="Proteomes" id="UP000773469"/>
    </source>
</evidence>
<name>A0ABQ4P176_SHECO</name>
<sequence>MNVLPITVSAGVFGFPSPAADYTQLKLSLDELFIQHPSSTWLAVAEGESMKGIGIFPGSILVIDRRISRKTGDVVVANLNGEFVVKIVDLEKRLLLSDNDDFPPVAINEWDVFSIEGVVIGSYKPFKPLRQMI</sequence>
<dbReference type="EMBL" id="BPEU01000013">
    <property type="protein sequence ID" value="GIU40914.1"/>
    <property type="molecule type" value="Genomic_DNA"/>
</dbReference>
<dbReference type="Gene3D" id="2.10.109.10">
    <property type="entry name" value="Umud Fragment, subunit A"/>
    <property type="match status" value="1"/>
</dbReference>
<proteinExistence type="predicted"/>